<feature type="coiled-coil region" evidence="1">
    <location>
        <begin position="8"/>
        <end position="42"/>
    </location>
</feature>
<dbReference type="PANTHER" id="PTHR24159:SF5">
    <property type="entry name" value="ANK_REP_REGION DOMAIN-CONTAINING PROTEIN"/>
    <property type="match status" value="1"/>
</dbReference>
<evidence type="ECO:0000313" key="3">
    <source>
        <dbReference type="Proteomes" id="UP001470230"/>
    </source>
</evidence>
<keyword evidence="3" id="KW-1185">Reference proteome</keyword>
<keyword evidence="1" id="KW-0175">Coiled coil</keyword>
<dbReference type="Gene3D" id="1.25.40.20">
    <property type="entry name" value="Ankyrin repeat-containing domain"/>
    <property type="match status" value="1"/>
</dbReference>
<sequence length="376" mass="44997">MEEYVENMKLLQRSILDFVERKDNLEEDFQNLTSLIQNQNILKDPHEIKALLYLILKISNNHNRSSDLFEKIEKILLFLKQEITQTFSNIDIFNIFKNNKKIIYFLIEQKILTVDNSIYLKMMDPKYQKLDYPIFFSNYFKNTIEDSKISDLLKDQPDNFEEKQKNCENDSKICEIIRNDSVEEFISYTNQTNLSLTAKIERSIFETNPFLLKNKPTLIEYAAFYGSIEIIKYLKSKNVDLSHSLWLYSIHSNKEELIHFLEENHVNPSDESYEECMKEAIKCHHNEIANYIKEKLLPKKESAKEGEEPKISRAMRQNIYSSAIRYYNYAFFENYFNNNLCFIRFCQYDYFKIVESTLKNNKMDVNYMVISKKKIL</sequence>
<dbReference type="InterPro" id="IPR036770">
    <property type="entry name" value="Ankyrin_rpt-contain_sf"/>
</dbReference>
<organism evidence="2 3">
    <name type="scientific">Tritrichomonas musculus</name>
    <dbReference type="NCBI Taxonomy" id="1915356"/>
    <lineage>
        <taxon>Eukaryota</taxon>
        <taxon>Metamonada</taxon>
        <taxon>Parabasalia</taxon>
        <taxon>Tritrichomonadida</taxon>
        <taxon>Tritrichomonadidae</taxon>
        <taxon>Tritrichomonas</taxon>
    </lineage>
</organism>
<accession>A0ABR2IPY3</accession>
<protein>
    <recommendedName>
        <fullName evidence="4">DUF3447 domain-containing protein</fullName>
    </recommendedName>
</protein>
<dbReference type="EMBL" id="JAPFFF010000015">
    <property type="protein sequence ID" value="KAK8866974.1"/>
    <property type="molecule type" value="Genomic_DNA"/>
</dbReference>
<gene>
    <name evidence="2" type="ORF">M9Y10_009943</name>
</gene>
<dbReference type="Proteomes" id="UP001470230">
    <property type="component" value="Unassembled WGS sequence"/>
</dbReference>
<proteinExistence type="predicted"/>
<evidence type="ECO:0000256" key="1">
    <source>
        <dbReference type="SAM" id="Coils"/>
    </source>
</evidence>
<evidence type="ECO:0008006" key="4">
    <source>
        <dbReference type="Google" id="ProtNLM"/>
    </source>
</evidence>
<name>A0ABR2IPY3_9EUKA</name>
<dbReference type="PANTHER" id="PTHR24159">
    <property type="match status" value="1"/>
</dbReference>
<dbReference type="SUPFAM" id="SSF48403">
    <property type="entry name" value="Ankyrin repeat"/>
    <property type="match status" value="1"/>
</dbReference>
<evidence type="ECO:0000313" key="2">
    <source>
        <dbReference type="EMBL" id="KAK8866974.1"/>
    </source>
</evidence>
<reference evidence="2 3" key="1">
    <citation type="submission" date="2024-04" db="EMBL/GenBank/DDBJ databases">
        <title>Tritrichomonas musculus Genome.</title>
        <authorList>
            <person name="Alves-Ferreira E."/>
            <person name="Grigg M."/>
            <person name="Lorenzi H."/>
            <person name="Galac M."/>
        </authorList>
    </citation>
    <scope>NUCLEOTIDE SEQUENCE [LARGE SCALE GENOMIC DNA]</scope>
    <source>
        <strain evidence="2 3">EAF2021</strain>
    </source>
</reference>
<comment type="caution">
    <text evidence="2">The sequence shown here is derived from an EMBL/GenBank/DDBJ whole genome shotgun (WGS) entry which is preliminary data.</text>
</comment>